<dbReference type="Gene3D" id="1.20.120.1630">
    <property type="match status" value="1"/>
</dbReference>
<keyword evidence="5" id="KW-0256">Endoplasmic reticulum</keyword>
<keyword evidence="5" id="KW-0949">S-adenosyl-L-methionine</keyword>
<comment type="similarity">
    <text evidence="5">Belongs to the class VI-like SAM-binding methyltransferase superfamily. Isoprenylcysteine carboxyl methyltransferase family.</text>
</comment>
<keyword evidence="5" id="KW-0489">Methyltransferase</keyword>
<keyword evidence="2 5" id="KW-0812">Transmembrane</keyword>
<dbReference type="GO" id="GO:0032259">
    <property type="term" value="P:methylation"/>
    <property type="evidence" value="ECO:0007669"/>
    <property type="project" value="UniProtKB-KW"/>
</dbReference>
<protein>
    <recommendedName>
        <fullName evidence="5">Protein-S-isoprenylcysteine O-methyltransferase</fullName>
        <ecNumber evidence="5">2.1.1.100</ecNumber>
    </recommendedName>
</protein>
<sequence>MVFATILRWISMALLGKRFSVTLKVQEGHTVVDTGPYAVVRHPGYTSNLLLFTGNALVMFEGSLLGALGVVGVFAWVWGARVKAEEEMLVREVKGYREYRQKVKSMFLPGIW</sequence>
<proteinExistence type="inferred from homology"/>
<evidence type="ECO:0000256" key="4">
    <source>
        <dbReference type="ARBA" id="ARBA00023136"/>
    </source>
</evidence>
<organism evidence="6">
    <name type="scientific">Chromera velia CCMP2878</name>
    <dbReference type="NCBI Taxonomy" id="1169474"/>
    <lineage>
        <taxon>Eukaryota</taxon>
        <taxon>Sar</taxon>
        <taxon>Alveolata</taxon>
        <taxon>Colpodellida</taxon>
        <taxon>Chromeraceae</taxon>
        <taxon>Chromera</taxon>
    </lineage>
</organism>
<accession>A0A0G4GJC4</accession>
<dbReference type="PANTHER" id="PTHR43847">
    <property type="entry name" value="BLL3993 PROTEIN"/>
    <property type="match status" value="1"/>
</dbReference>
<keyword evidence="4 5" id="KW-0472">Membrane</keyword>
<dbReference type="AlphaFoldDB" id="A0A0G4GJC4"/>
<feature type="transmembrane region" description="Helical" evidence="5">
    <location>
        <begin position="56"/>
        <end position="78"/>
    </location>
</feature>
<evidence type="ECO:0000256" key="5">
    <source>
        <dbReference type="RuleBase" id="RU362022"/>
    </source>
</evidence>
<dbReference type="VEuPathDB" id="CryptoDB:Cvel_22161"/>
<keyword evidence="3 5" id="KW-1133">Transmembrane helix</keyword>
<name>A0A0G4GJC4_9ALVE</name>
<dbReference type="InterPro" id="IPR007269">
    <property type="entry name" value="ICMT_MeTrfase"/>
</dbReference>
<dbReference type="EC" id="2.1.1.100" evidence="5"/>
<dbReference type="EMBL" id="CDMZ01001272">
    <property type="protein sequence ID" value="CEM30033.1"/>
    <property type="molecule type" value="Genomic_DNA"/>
</dbReference>
<evidence type="ECO:0000256" key="2">
    <source>
        <dbReference type="ARBA" id="ARBA00022692"/>
    </source>
</evidence>
<evidence type="ECO:0000313" key="6">
    <source>
        <dbReference type="EMBL" id="CEM30033.1"/>
    </source>
</evidence>
<gene>
    <name evidence="6" type="ORF">Cvel_22161</name>
</gene>
<evidence type="ECO:0000256" key="3">
    <source>
        <dbReference type="ARBA" id="ARBA00022989"/>
    </source>
</evidence>
<dbReference type="GO" id="GO:0004671">
    <property type="term" value="F:protein C-terminal S-isoprenylcysteine carboxyl O-methyltransferase activity"/>
    <property type="evidence" value="ECO:0007669"/>
    <property type="project" value="UniProtKB-EC"/>
</dbReference>
<keyword evidence="5" id="KW-0808">Transferase</keyword>
<comment type="catalytic activity">
    <reaction evidence="5">
        <text>[protein]-C-terminal S-[(2E,6E)-farnesyl]-L-cysteine + S-adenosyl-L-methionine = [protein]-C-terminal S-[(2E,6E)-farnesyl]-L-cysteine methyl ester + S-adenosyl-L-homocysteine</text>
        <dbReference type="Rhea" id="RHEA:21672"/>
        <dbReference type="Rhea" id="RHEA-COMP:12125"/>
        <dbReference type="Rhea" id="RHEA-COMP:12126"/>
        <dbReference type="ChEBI" id="CHEBI:57856"/>
        <dbReference type="ChEBI" id="CHEBI:59789"/>
        <dbReference type="ChEBI" id="CHEBI:90510"/>
        <dbReference type="ChEBI" id="CHEBI:90511"/>
        <dbReference type="EC" id="2.1.1.100"/>
    </reaction>
</comment>
<reference evidence="6" key="1">
    <citation type="submission" date="2014-11" db="EMBL/GenBank/DDBJ databases">
        <authorList>
            <person name="Otto D Thomas"/>
            <person name="Naeem Raeece"/>
        </authorList>
    </citation>
    <scope>NUCLEOTIDE SEQUENCE</scope>
</reference>
<dbReference type="Pfam" id="PF04140">
    <property type="entry name" value="ICMT"/>
    <property type="match status" value="1"/>
</dbReference>
<evidence type="ECO:0000256" key="1">
    <source>
        <dbReference type="ARBA" id="ARBA00004141"/>
    </source>
</evidence>
<comment type="caution">
    <text evidence="5">Lacks conserved residue(s) required for the propagation of feature annotation.</text>
</comment>
<dbReference type="GO" id="GO:0005789">
    <property type="term" value="C:endoplasmic reticulum membrane"/>
    <property type="evidence" value="ECO:0007669"/>
    <property type="project" value="UniProtKB-SubCell"/>
</dbReference>
<dbReference type="InterPro" id="IPR052527">
    <property type="entry name" value="Metal_cation-efflux_comp"/>
</dbReference>
<comment type="subcellular location">
    <subcellularLocation>
        <location evidence="5">Endoplasmic reticulum membrane</location>
        <topology evidence="5">Multi-pass membrane protein</topology>
    </subcellularLocation>
    <subcellularLocation>
        <location evidence="1">Membrane</location>
        <topology evidence="1">Multi-pass membrane protein</topology>
    </subcellularLocation>
</comment>
<dbReference type="PANTHER" id="PTHR43847:SF1">
    <property type="entry name" value="BLL3993 PROTEIN"/>
    <property type="match status" value="1"/>
</dbReference>